<protein>
    <submittedName>
        <fullName evidence="8">MFS transporter</fullName>
    </submittedName>
</protein>
<comment type="similarity">
    <text evidence="2">Belongs to the major facilitator superfamily.</text>
</comment>
<keyword evidence="3" id="KW-0813">Transport</keyword>
<dbReference type="GO" id="GO:0005886">
    <property type="term" value="C:plasma membrane"/>
    <property type="evidence" value="ECO:0007669"/>
    <property type="project" value="UniProtKB-SubCell"/>
</dbReference>
<dbReference type="InterPro" id="IPR051788">
    <property type="entry name" value="MFS_Transporter"/>
</dbReference>
<evidence type="ECO:0000256" key="2">
    <source>
        <dbReference type="ARBA" id="ARBA00008335"/>
    </source>
</evidence>
<dbReference type="Proteomes" id="UP000823912">
    <property type="component" value="Unassembled WGS sequence"/>
</dbReference>
<evidence type="ECO:0000313" key="8">
    <source>
        <dbReference type="EMBL" id="HIR71816.1"/>
    </source>
</evidence>
<evidence type="ECO:0000256" key="5">
    <source>
        <dbReference type="ARBA" id="ARBA00022989"/>
    </source>
</evidence>
<feature type="transmembrane region" description="Helical" evidence="7">
    <location>
        <begin position="12"/>
        <end position="32"/>
    </location>
</feature>
<dbReference type="InterPro" id="IPR036259">
    <property type="entry name" value="MFS_trans_sf"/>
</dbReference>
<dbReference type="PANTHER" id="PTHR23514">
    <property type="entry name" value="BYPASS OF STOP CODON PROTEIN 6"/>
    <property type="match status" value="1"/>
</dbReference>
<feature type="transmembrane region" description="Helical" evidence="7">
    <location>
        <begin position="327"/>
        <end position="346"/>
    </location>
</feature>
<dbReference type="Pfam" id="PF07690">
    <property type="entry name" value="MFS_1"/>
    <property type="match status" value="1"/>
</dbReference>
<dbReference type="InterPro" id="IPR011701">
    <property type="entry name" value="MFS"/>
</dbReference>
<dbReference type="EMBL" id="DVHM01000188">
    <property type="protein sequence ID" value="HIR71816.1"/>
    <property type="molecule type" value="Genomic_DNA"/>
</dbReference>
<feature type="transmembrane region" description="Helical" evidence="7">
    <location>
        <begin position="279"/>
        <end position="296"/>
    </location>
</feature>
<comment type="subcellular location">
    <subcellularLocation>
        <location evidence="1">Cell membrane</location>
        <topology evidence="1">Multi-pass membrane protein</topology>
    </subcellularLocation>
</comment>
<sequence length="402" mass="43139">MKLTYKHTIYACFLGYIVQAIVNNFAPLLFLTFQRTYDIPLSQITMLVTVNFGLQLLVDLLSVGFVDRIGYRASLIIAHVCAAAGFLGLTILPDLLPSPFAGLLIAVMIYAVGGGLLEVLVSPVVEACPTDNKEKAMSLLHSFYCWGHVAVVLISTVFFTVIGTQHWKILALFWMIVPLCNLVLFAKTPIAPLIEDGEKGMSVGQLFSNKIFWVLLVMMVCAGASEQAVSQWASTLAEKGLGISKTMGDLAGPMAFAVLMGSSRAFYGKFGEKINLDRFMAGSSILCVIAYLMIAVLPYPVLNLVGCGLCGLSVGIMWPGTFSKASAAMPFGGTAMFALLALAGDLGCSGGPTFAGMVASAAGDDLQRGILCAVLFPALLLVMIFVLGKMRRERDREQEKQN</sequence>
<name>A0A9D1EBZ8_9FIRM</name>
<feature type="transmembrane region" description="Helical" evidence="7">
    <location>
        <begin position="143"/>
        <end position="163"/>
    </location>
</feature>
<feature type="transmembrane region" description="Helical" evidence="7">
    <location>
        <begin position="211"/>
        <end position="230"/>
    </location>
</feature>
<evidence type="ECO:0000256" key="1">
    <source>
        <dbReference type="ARBA" id="ARBA00004651"/>
    </source>
</evidence>
<accession>A0A9D1EBZ8</accession>
<evidence type="ECO:0000313" key="9">
    <source>
        <dbReference type="Proteomes" id="UP000823912"/>
    </source>
</evidence>
<organism evidence="8 9">
    <name type="scientific">Candidatus Pullilachnospira gallistercoris</name>
    <dbReference type="NCBI Taxonomy" id="2840911"/>
    <lineage>
        <taxon>Bacteria</taxon>
        <taxon>Bacillati</taxon>
        <taxon>Bacillota</taxon>
        <taxon>Clostridia</taxon>
        <taxon>Lachnospirales</taxon>
        <taxon>Lachnospiraceae</taxon>
        <taxon>Lachnospiraceae incertae sedis</taxon>
        <taxon>Candidatus Pullilachnospira</taxon>
    </lineage>
</organism>
<keyword evidence="5 7" id="KW-1133">Transmembrane helix</keyword>
<feature type="transmembrane region" description="Helical" evidence="7">
    <location>
        <begin position="250"/>
        <end position="267"/>
    </location>
</feature>
<feature type="transmembrane region" description="Helical" evidence="7">
    <location>
        <begin position="44"/>
        <end position="66"/>
    </location>
</feature>
<dbReference type="PANTHER" id="PTHR23514:SF3">
    <property type="entry name" value="BYPASS OF STOP CODON PROTEIN 6"/>
    <property type="match status" value="1"/>
</dbReference>
<dbReference type="GO" id="GO:0022857">
    <property type="term" value="F:transmembrane transporter activity"/>
    <property type="evidence" value="ECO:0007669"/>
    <property type="project" value="InterPro"/>
</dbReference>
<keyword evidence="6 7" id="KW-0472">Membrane</keyword>
<comment type="caution">
    <text evidence="8">The sequence shown here is derived from an EMBL/GenBank/DDBJ whole genome shotgun (WGS) entry which is preliminary data.</text>
</comment>
<keyword evidence="4 7" id="KW-0812">Transmembrane</keyword>
<dbReference type="AlphaFoldDB" id="A0A9D1EBZ8"/>
<evidence type="ECO:0000256" key="3">
    <source>
        <dbReference type="ARBA" id="ARBA00022448"/>
    </source>
</evidence>
<reference evidence="8" key="2">
    <citation type="journal article" date="2021" name="PeerJ">
        <title>Extensive microbial diversity within the chicken gut microbiome revealed by metagenomics and culture.</title>
        <authorList>
            <person name="Gilroy R."/>
            <person name="Ravi A."/>
            <person name="Getino M."/>
            <person name="Pursley I."/>
            <person name="Horton D.L."/>
            <person name="Alikhan N.F."/>
            <person name="Baker D."/>
            <person name="Gharbi K."/>
            <person name="Hall N."/>
            <person name="Watson M."/>
            <person name="Adriaenssens E.M."/>
            <person name="Foster-Nyarko E."/>
            <person name="Jarju S."/>
            <person name="Secka A."/>
            <person name="Antonio M."/>
            <person name="Oren A."/>
            <person name="Chaudhuri R.R."/>
            <person name="La Ragione R."/>
            <person name="Hildebrand F."/>
            <person name="Pallen M.J."/>
        </authorList>
    </citation>
    <scope>NUCLEOTIDE SEQUENCE</scope>
    <source>
        <strain evidence="8">ChiSjej5B23-6657</strain>
    </source>
</reference>
<reference evidence="8" key="1">
    <citation type="submission" date="2020-10" db="EMBL/GenBank/DDBJ databases">
        <authorList>
            <person name="Gilroy R."/>
        </authorList>
    </citation>
    <scope>NUCLEOTIDE SEQUENCE</scope>
    <source>
        <strain evidence="8">ChiSjej5B23-6657</strain>
    </source>
</reference>
<evidence type="ECO:0000256" key="4">
    <source>
        <dbReference type="ARBA" id="ARBA00022692"/>
    </source>
</evidence>
<feature type="transmembrane region" description="Helical" evidence="7">
    <location>
        <begin position="169"/>
        <end position="190"/>
    </location>
</feature>
<feature type="transmembrane region" description="Helical" evidence="7">
    <location>
        <begin position="99"/>
        <end position="122"/>
    </location>
</feature>
<proteinExistence type="inferred from homology"/>
<evidence type="ECO:0000256" key="7">
    <source>
        <dbReference type="SAM" id="Phobius"/>
    </source>
</evidence>
<feature type="transmembrane region" description="Helical" evidence="7">
    <location>
        <begin position="366"/>
        <end position="387"/>
    </location>
</feature>
<feature type="transmembrane region" description="Helical" evidence="7">
    <location>
        <begin position="302"/>
        <end position="320"/>
    </location>
</feature>
<feature type="transmembrane region" description="Helical" evidence="7">
    <location>
        <begin position="73"/>
        <end position="93"/>
    </location>
</feature>
<dbReference type="Gene3D" id="1.20.1250.20">
    <property type="entry name" value="MFS general substrate transporter like domains"/>
    <property type="match status" value="2"/>
</dbReference>
<gene>
    <name evidence="8" type="ORF">IAA55_11140</name>
</gene>
<evidence type="ECO:0000256" key="6">
    <source>
        <dbReference type="ARBA" id="ARBA00023136"/>
    </source>
</evidence>
<dbReference type="SUPFAM" id="SSF103473">
    <property type="entry name" value="MFS general substrate transporter"/>
    <property type="match status" value="1"/>
</dbReference>